<name>A0A2P2QAQ8_RHIMU</name>
<evidence type="ECO:0000313" key="1">
    <source>
        <dbReference type="EMBL" id="MBX64078.1"/>
    </source>
</evidence>
<protein>
    <submittedName>
        <fullName evidence="1">Uncharacterized protein</fullName>
    </submittedName>
</protein>
<dbReference type="AlphaFoldDB" id="A0A2P2QAQ8"/>
<proteinExistence type="predicted"/>
<organism evidence="1">
    <name type="scientific">Rhizophora mucronata</name>
    <name type="common">Asiatic mangrove</name>
    <dbReference type="NCBI Taxonomy" id="61149"/>
    <lineage>
        <taxon>Eukaryota</taxon>
        <taxon>Viridiplantae</taxon>
        <taxon>Streptophyta</taxon>
        <taxon>Embryophyta</taxon>
        <taxon>Tracheophyta</taxon>
        <taxon>Spermatophyta</taxon>
        <taxon>Magnoliopsida</taxon>
        <taxon>eudicotyledons</taxon>
        <taxon>Gunneridae</taxon>
        <taxon>Pentapetalae</taxon>
        <taxon>rosids</taxon>
        <taxon>fabids</taxon>
        <taxon>Malpighiales</taxon>
        <taxon>Rhizophoraceae</taxon>
        <taxon>Rhizophora</taxon>
    </lineage>
</organism>
<reference evidence="1" key="1">
    <citation type="submission" date="2018-02" db="EMBL/GenBank/DDBJ databases">
        <title>Rhizophora mucronata_Transcriptome.</title>
        <authorList>
            <person name="Meera S.P."/>
            <person name="Sreeshan A."/>
            <person name="Augustine A."/>
        </authorList>
    </citation>
    <scope>NUCLEOTIDE SEQUENCE</scope>
    <source>
        <tissue evidence="1">Leaf</tissue>
    </source>
</reference>
<dbReference type="EMBL" id="GGEC01083594">
    <property type="protein sequence ID" value="MBX64078.1"/>
    <property type="molecule type" value="Transcribed_RNA"/>
</dbReference>
<sequence length="38" mass="4330">MYIRCSSGCGINNDRNGRVIECYCIKDSLPYAIWSLNT</sequence>
<accession>A0A2P2QAQ8</accession>